<reference key="2">
    <citation type="submission" date="2011-08" db="EMBL/GenBank/DDBJ databases">
        <title>Genome sequence of Naumovozyma castellii.</title>
        <authorList>
            <person name="Gordon J.L."/>
            <person name="Armisen D."/>
            <person name="Proux-Wera E."/>
            <person name="OhEigeartaigh S.S."/>
            <person name="Byrne K.P."/>
            <person name="Wolfe K.H."/>
        </authorList>
    </citation>
    <scope>NUCLEOTIDE SEQUENCE</scope>
    <source>
        <strain>Type strain:CBS 4309</strain>
    </source>
</reference>
<dbReference type="GO" id="GO:0016973">
    <property type="term" value="P:poly(A)+ mRNA export from nucleus"/>
    <property type="evidence" value="ECO:0007669"/>
    <property type="project" value="EnsemblFungi"/>
</dbReference>
<dbReference type="InterPro" id="IPR052240">
    <property type="entry name" value="SAP_domain_ribonucleoprotein"/>
</dbReference>
<dbReference type="Pfam" id="PF18592">
    <property type="entry name" value="Tho1_MOS11_C"/>
    <property type="match status" value="1"/>
</dbReference>
<dbReference type="AlphaFoldDB" id="G0V8W1"/>
<proteinExistence type="inferred from homology"/>
<dbReference type="PANTHER" id="PTHR46551:SF1">
    <property type="entry name" value="SAP DOMAIN-CONTAINING RIBONUCLEOPROTEIN"/>
    <property type="match status" value="1"/>
</dbReference>
<feature type="compositionally biased region" description="Basic residues" evidence="3">
    <location>
        <begin position="178"/>
        <end position="188"/>
    </location>
</feature>
<dbReference type="PROSITE" id="PS50800">
    <property type="entry name" value="SAP"/>
    <property type="match status" value="1"/>
</dbReference>
<evidence type="ECO:0000313" key="5">
    <source>
        <dbReference type="EMBL" id="CCC67910.1"/>
    </source>
</evidence>
<evidence type="ECO:0000259" key="4">
    <source>
        <dbReference type="PROSITE" id="PS50800"/>
    </source>
</evidence>
<dbReference type="InterPro" id="IPR036361">
    <property type="entry name" value="SAP_dom_sf"/>
</dbReference>
<dbReference type="GO" id="GO:0006368">
    <property type="term" value="P:transcription elongation by RNA polymerase II"/>
    <property type="evidence" value="ECO:0007669"/>
    <property type="project" value="EnsemblFungi"/>
</dbReference>
<evidence type="ECO:0000256" key="2">
    <source>
        <dbReference type="ARBA" id="ARBA00046328"/>
    </source>
</evidence>
<feature type="compositionally biased region" description="Low complexity" evidence="3">
    <location>
        <begin position="47"/>
        <end position="98"/>
    </location>
</feature>
<name>G0V8W1_NAUCA</name>
<reference evidence="6" key="1">
    <citation type="journal article" date="2011" name="Proc. Natl. Acad. Sci. U.S.A.">
        <title>Evolutionary erosion of yeast sex chromosomes by mating-type switching accidents.</title>
        <authorList>
            <person name="Gordon J.L."/>
            <person name="Armisen D."/>
            <person name="Proux-Wera E."/>
            <person name="Oheigeartaigh S.S."/>
            <person name="Byrne K.P."/>
            <person name="Wolfe K.H."/>
        </authorList>
    </citation>
    <scope>NUCLEOTIDE SEQUENCE [LARGE SCALE GENOMIC DNA]</scope>
    <source>
        <strain evidence="6">ATCC 76901 / BCRC 22586 / CBS 4309 / NBRC 1992 / NRRL Y-12630</strain>
    </source>
</reference>
<feature type="domain" description="SAP" evidence="4">
    <location>
        <begin position="4"/>
        <end position="38"/>
    </location>
</feature>
<gene>
    <name evidence="5" type="primary">NCAS0A13520</name>
    <name evidence="5" type="ordered locus">NCAS_0A13520</name>
</gene>
<dbReference type="eggNOG" id="ENOG502SARN">
    <property type="taxonomic scope" value="Eukaryota"/>
</dbReference>
<dbReference type="GO" id="GO:0003682">
    <property type="term" value="F:chromatin binding"/>
    <property type="evidence" value="ECO:0007669"/>
    <property type="project" value="EnsemblFungi"/>
</dbReference>
<feature type="compositionally biased region" description="Low complexity" evidence="3">
    <location>
        <begin position="211"/>
        <end position="222"/>
    </location>
</feature>
<evidence type="ECO:0000256" key="1">
    <source>
        <dbReference type="ARBA" id="ARBA00022553"/>
    </source>
</evidence>
<dbReference type="SUPFAM" id="SSF68906">
    <property type="entry name" value="SAP domain"/>
    <property type="match status" value="1"/>
</dbReference>
<dbReference type="OMA" id="WSEKDNA"/>
<dbReference type="Pfam" id="PF02037">
    <property type="entry name" value="SAP"/>
    <property type="match status" value="1"/>
</dbReference>
<organism evidence="5 6">
    <name type="scientific">Naumovozyma castellii</name>
    <name type="common">Yeast</name>
    <name type="synonym">Saccharomyces castellii</name>
    <dbReference type="NCBI Taxonomy" id="27288"/>
    <lineage>
        <taxon>Eukaryota</taxon>
        <taxon>Fungi</taxon>
        <taxon>Dikarya</taxon>
        <taxon>Ascomycota</taxon>
        <taxon>Saccharomycotina</taxon>
        <taxon>Saccharomycetes</taxon>
        <taxon>Saccharomycetales</taxon>
        <taxon>Saccharomycetaceae</taxon>
        <taxon>Naumovozyma</taxon>
    </lineage>
</organism>
<feature type="compositionally biased region" description="Low complexity" evidence="3">
    <location>
        <begin position="189"/>
        <end position="201"/>
    </location>
</feature>
<dbReference type="OrthoDB" id="445357at2759"/>
<feature type="region of interest" description="Disordered" evidence="3">
    <location>
        <begin position="39"/>
        <end position="120"/>
    </location>
</feature>
<dbReference type="EMBL" id="HE576752">
    <property type="protein sequence ID" value="CCC67910.1"/>
    <property type="molecule type" value="Genomic_DNA"/>
</dbReference>
<dbReference type="GeneID" id="96901388"/>
<dbReference type="GO" id="GO:0005634">
    <property type="term" value="C:nucleus"/>
    <property type="evidence" value="ECO:0007669"/>
    <property type="project" value="TreeGrafter"/>
</dbReference>
<dbReference type="InterPro" id="IPR040746">
    <property type="entry name" value="THO1_MOS11_C"/>
</dbReference>
<dbReference type="Gene3D" id="1.10.720.30">
    <property type="entry name" value="SAP domain"/>
    <property type="match status" value="1"/>
</dbReference>
<dbReference type="GO" id="GO:0003723">
    <property type="term" value="F:RNA binding"/>
    <property type="evidence" value="ECO:0007669"/>
    <property type="project" value="EnsemblFungi"/>
</dbReference>
<dbReference type="SMART" id="SM00513">
    <property type="entry name" value="SAP"/>
    <property type="match status" value="1"/>
</dbReference>
<protein>
    <recommendedName>
        <fullName evidence="4">SAP domain-containing protein</fullName>
    </recommendedName>
</protein>
<keyword evidence="1" id="KW-0597">Phosphoprotein</keyword>
<comment type="similarity">
    <text evidence="2">Belongs to the SAP domain-containing ribonucleoprotein family.</text>
</comment>
<feature type="compositionally biased region" description="Basic and acidic residues" evidence="3">
    <location>
        <begin position="99"/>
        <end position="120"/>
    </location>
</feature>
<dbReference type="PANTHER" id="PTHR46551">
    <property type="entry name" value="SAP DOMAIN-CONTAINING RIBONUCLEOPROTEIN"/>
    <property type="match status" value="1"/>
</dbReference>
<accession>G0V8W1</accession>
<dbReference type="InterPro" id="IPR003034">
    <property type="entry name" value="SAP_dom"/>
</dbReference>
<dbReference type="HOGENOM" id="CLU_088651_1_0_1"/>
<feature type="region of interest" description="Disordered" evidence="3">
    <location>
        <begin position="176"/>
        <end position="222"/>
    </location>
</feature>
<evidence type="ECO:0000313" key="6">
    <source>
        <dbReference type="Proteomes" id="UP000001640"/>
    </source>
</evidence>
<dbReference type="STRING" id="1064592.G0V8W1"/>
<dbReference type="Proteomes" id="UP000001640">
    <property type="component" value="Chromosome 1"/>
</dbReference>
<sequence length="222" mass="24119">MTEYSKLTVAQLKELLTQRSLPLEGLKKDLVERLVKNDAEATSSVGETTATPAEATVAESTEQSEAAAEPSVETAAPAPAVTAPVEPATNAAPVTAATETKEGEPTKPEEKEEKKPLTQEEMKTMALELLNKKIHRAKKFAAEQSSIDELERMITRIEKFGLDLNSTLAVELGLAPKPKAKTGGRNKSKGNNTNNNNTNSDGKNRVRKGRMNNNRGNNNRRR</sequence>
<evidence type="ECO:0000256" key="3">
    <source>
        <dbReference type="SAM" id="MobiDB-lite"/>
    </source>
</evidence>
<dbReference type="GO" id="GO:0003690">
    <property type="term" value="F:double-stranded DNA binding"/>
    <property type="evidence" value="ECO:0007669"/>
    <property type="project" value="EnsemblFungi"/>
</dbReference>
<dbReference type="GO" id="GO:0022618">
    <property type="term" value="P:protein-RNA complex assembly"/>
    <property type="evidence" value="ECO:0007669"/>
    <property type="project" value="EnsemblFungi"/>
</dbReference>
<dbReference type="RefSeq" id="XP_003674290.1">
    <property type="nucleotide sequence ID" value="XM_003674242.1"/>
</dbReference>
<dbReference type="KEGG" id="ncs:NCAS_0A13520"/>
<keyword evidence="6" id="KW-1185">Reference proteome</keyword>
<dbReference type="InParanoid" id="G0V8W1"/>
<dbReference type="FunCoup" id="G0V8W1">
    <property type="interactions" value="51"/>
</dbReference>